<organism evidence="2 3">
    <name type="scientific">Chitinophaga niastensis</name>
    <dbReference type="NCBI Taxonomy" id="536980"/>
    <lineage>
        <taxon>Bacteria</taxon>
        <taxon>Pseudomonadati</taxon>
        <taxon>Bacteroidota</taxon>
        <taxon>Chitinophagia</taxon>
        <taxon>Chitinophagales</taxon>
        <taxon>Chitinophagaceae</taxon>
        <taxon>Chitinophaga</taxon>
    </lineage>
</organism>
<dbReference type="AlphaFoldDB" id="A0A2P8HU88"/>
<accession>A0A2P8HU88</accession>
<evidence type="ECO:0000313" key="3">
    <source>
        <dbReference type="Proteomes" id="UP000240971"/>
    </source>
</evidence>
<feature type="signal peptide" evidence="1">
    <location>
        <begin position="1"/>
        <end position="22"/>
    </location>
</feature>
<protein>
    <recommendedName>
        <fullName evidence="4">Gliding motility-associated lipoprotein GldB</fullName>
    </recommendedName>
</protein>
<sequence length="345" mass="39524">MQSYINKYTLLTSCLIALLGAAACKSGNKAPDVSHIPMTVSLLRFDSALFTIDTSNMQPGLEKVHAAYPKFLPLYVTDIMNLGAYTDSSKEIQRQLHMFLTTPDFRQLEKAVSTKYGNNNQLKDQLAQCFRYVKYYIPAFQPPRVITFISGIANYGAITMDSTLGIGLDMYMGEDFPPYAQIPDYPDYMIHRFAPEYITTNCMQVIQQQLYPTPRSTGALLDQVMEAGKQQYFLDKVLPETPDTIKFGYTKDQLQWCRDNEQMVWQFFVQNNLLYSTDWQQINHFIGDGPSTQGMPEGAPGKIGNFVGWRIIKKYMEEHPEVSLQQLMESKDMMEIFKAAKYRPK</sequence>
<dbReference type="RefSeq" id="WP_106526995.1">
    <property type="nucleotide sequence ID" value="NZ_PYAW01000001.1"/>
</dbReference>
<reference evidence="2 3" key="1">
    <citation type="submission" date="2018-03" db="EMBL/GenBank/DDBJ databases">
        <title>Genomic Encyclopedia of Archaeal and Bacterial Type Strains, Phase II (KMG-II): from individual species to whole genera.</title>
        <authorList>
            <person name="Goeker M."/>
        </authorList>
    </citation>
    <scope>NUCLEOTIDE SEQUENCE [LARGE SCALE GENOMIC DNA]</scope>
    <source>
        <strain evidence="2 3">DSM 24859</strain>
    </source>
</reference>
<dbReference type="Pfam" id="PF25594">
    <property type="entry name" value="GldB_lipo"/>
    <property type="match status" value="1"/>
</dbReference>
<dbReference type="EMBL" id="PYAW01000001">
    <property type="protein sequence ID" value="PSL49791.1"/>
    <property type="molecule type" value="Genomic_DNA"/>
</dbReference>
<comment type="caution">
    <text evidence="2">The sequence shown here is derived from an EMBL/GenBank/DDBJ whole genome shotgun (WGS) entry which is preliminary data.</text>
</comment>
<keyword evidence="3" id="KW-1185">Reference proteome</keyword>
<dbReference type="Proteomes" id="UP000240971">
    <property type="component" value="Unassembled WGS sequence"/>
</dbReference>
<feature type="chain" id="PRO_5015117008" description="Gliding motility-associated lipoprotein GldB" evidence="1">
    <location>
        <begin position="23"/>
        <end position="345"/>
    </location>
</feature>
<name>A0A2P8HU88_CHINA</name>
<dbReference type="InterPro" id="IPR019853">
    <property type="entry name" value="GldB-like"/>
</dbReference>
<keyword evidence="1" id="KW-0732">Signal</keyword>
<proteinExistence type="predicted"/>
<evidence type="ECO:0008006" key="4">
    <source>
        <dbReference type="Google" id="ProtNLM"/>
    </source>
</evidence>
<evidence type="ECO:0000313" key="2">
    <source>
        <dbReference type="EMBL" id="PSL49791.1"/>
    </source>
</evidence>
<gene>
    <name evidence="2" type="ORF">CLV51_1011127</name>
</gene>
<dbReference type="PROSITE" id="PS51257">
    <property type="entry name" value="PROKAR_LIPOPROTEIN"/>
    <property type="match status" value="1"/>
</dbReference>
<dbReference type="OrthoDB" id="976022at2"/>
<evidence type="ECO:0000256" key="1">
    <source>
        <dbReference type="SAM" id="SignalP"/>
    </source>
</evidence>